<sequence>LKLVSNANEYLCSSLKSLNMATFALGLRRRTRLSRTQIFHGQAKERLCILNRDIHLTKYTGKTFSSNYPKL</sequence>
<protein>
    <submittedName>
        <fullName evidence="1">Uncharacterized protein</fullName>
    </submittedName>
</protein>
<feature type="non-terminal residue" evidence="1">
    <location>
        <position position="1"/>
    </location>
</feature>
<proteinExistence type="predicted"/>
<evidence type="ECO:0000313" key="2">
    <source>
        <dbReference type="Proteomes" id="UP001159405"/>
    </source>
</evidence>
<comment type="caution">
    <text evidence="1">The sequence shown here is derived from an EMBL/GenBank/DDBJ whole genome shotgun (WGS) entry which is preliminary data.</text>
</comment>
<evidence type="ECO:0000313" key="1">
    <source>
        <dbReference type="EMBL" id="CAH3189681.1"/>
    </source>
</evidence>
<dbReference type="Proteomes" id="UP001159405">
    <property type="component" value="Unassembled WGS sequence"/>
</dbReference>
<organism evidence="1 2">
    <name type="scientific">Porites lobata</name>
    <dbReference type="NCBI Taxonomy" id="104759"/>
    <lineage>
        <taxon>Eukaryota</taxon>
        <taxon>Metazoa</taxon>
        <taxon>Cnidaria</taxon>
        <taxon>Anthozoa</taxon>
        <taxon>Hexacorallia</taxon>
        <taxon>Scleractinia</taxon>
        <taxon>Fungiina</taxon>
        <taxon>Poritidae</taxon>
        <taxon>Porites</taxon>
    </lineage>
</organism>
<gene>
    <name evidence="1" type="ORF">PLOB_00044452</name>
</gene>
<reference evidence="1 2" key="1">
    <citation type="submission" date="2022-05" db="EMBL/GenBank/DDBJ databases">
        <authorList>
            <consortium name="Genoscope - CEA"/>
            <person name="William W."/>
        </authorList>
    </citation>
    <scope>NUCLEOTIDE SEQUENCE [LARGE SCALE GENOMIC DNA]</scope>
</reference>
<name>A0ABN8SFN4_9CNID</name>
<dbReference type="EMBL" id="CALNXK010000752">
    <property type="protein sequence ID" value="CAH3189681.1"/>
    <property type="molecule type" value="Genomic_DNA"/>
</dbReference>
<accession>A0ABN8SFN4</accession>
<keyword evidence="2" id="KW-1185">Reference proteome</keyword>